<evidence type="ECO:0000313" key="1">
    <source>
        <dbReference type="EMBL" id="AKV02680.1"/>
    </source>
</evidence>
<dbReference type="AlphaFoldDB" id="A0A0K1QB96"/>
<dbReference type="STRING" id="1391654.AKJ09_09343"/>
<dbReference type="OrthoDB" id="8480728at2"/>
<dbReference type="InterPro" id="IPR028960">
    <property type="entry name" value="Imm27"/>
</dbReference>
<dbReference type="EMBL" id="CP012333">
    <property type="protein sequence ID" value="AKV02680.1"/>
    <property type="molecule type" value="Genomic_DNA"/>
</dbReference>
<dbReference type="Pfam" id="PF10004">
    <property type="entry name" value="DUF2247"/>
    <property type="match status" value="1"/>
</dbReference>
<dbReference type="Proteomes" id="UP000064967">
    <property type="component" value="Chromosome"/>
</dbReference>
<evidence type="ECO:0000313" key="2">
    <source>
        <dbReference type="Proteomes" id="UP000064967"/>
    </source>
</evidence>
<protein>
    <submittedName>
        <fullName evidence="1">Uncharacterized protein</fullName>
    </submittedName>
</protein>
<reference evidence="1 2" key="1">
    <citation type="submission" date="2015-08" db="EMBL/GenBank/DDBJ databases">
        <authorList>
            <person name="Babu N.S."/>
            <person name="Beckwith C.J."/>
            <person name="Beseler K.G."/>
            <person name="Brison A."/>
            <person name="Carone J.V."/>
            <person name="Caskin T.P."/>
            <person name="Diamond M."/>
            <person name="Durham M.E."/>
            <person name="Foxe J.M."/>
            <person name="Go M."/>
            <person name="Henderson B.A."/>
            <person name="Jones I.B."/>
            <person name="McGettigan J.A."/>
            <person name="Micheletti S.J."/>
            <person name="Nasrallah M.E."/>
            <person name="Ortiz D."/>
            <person name="Piller C.R."/>
            <person name="Privatt S.R."/>
            <person name="Schneider S.L."/>
            <person name="Sharp S."/>
            <person name="Smith T.C."/>
            <person name="Stanton J.D."/>
            <person name="Ullery H.E."/>
            <person name="Wilson R.J."/>
            <person name="Serrano M.G."/>
            <person name="Buck G."/>
            <person name="Lee V."/>
            <person name="Wang Y."/>
            <person name="Carvalho R."/>
            <person name="Voegtly L."/>
            <person name="Shi R."/>
            <person name="Duckworth R."/>
            <person name="Johnson A."/>
            <person name="Loviza R."/>
            <person name="Walstead R."/>
            <person name="Shah Z."/>
            <person name="Kiflezghi M."/>
            <person name="Wade K."/>
            <person name="Ball S.L."/>
            <person name="Bradley K.W."/>
            <person name="Asai D.J."/>
            <person name="Bowman C.A."/>
            <person name="Russell D.A."/>
            <person name="Pope W.H."/>
            <person name="Jacobs-Sera D."/>
            <person name="Hendrix R.W."/>
            <person name="Hatfull G.F."/>
        </authorList>
    </citation>
    <scope>NUCLEOTIDE SEQUENCE [LARGE SCALE GENOMIC DNA]</scope>
    <source>
        <strain evidence="1 2">DSM 27648</strain>
    </source>
</reference>
<dbReference type="Pfam" id="PF15590">
    <property type="entry name" value="Imm27"/>
    <property type="match status" value="1"/>
</dbReference>
<proteinExistence type="predicted"/>
<dbReference type="InterPro" id="IPR016630">
    <property type="entry name" value="UCP015278"/>
</dbReference>
<organism evidence="1 2">
    <name type="scientific">Labilithrix luteola</name>
    <dbReference type="NCBI Taxonomy" id="1391654"/>
    <lineage>
        <taxon>Bacteria</taxon>
        <taxon>Pseudomonadati</taxon>
        <taxon>Myxococcota</taxon>
        <taxon>Polyangia</taxon>
        <taxon>Polyangiales</taxon>
        <taxon>Labilitrichaceae</taxon>
        <taxon>Labilithrix</taxon>
    </lineage>
</organism>
<dbReference type="RefSeq" id="WP_146653561.1">
    <property type="nucleotide sequence ID" value="NZ_CP012333.1"/>
</dbReference>
<keyword evidence="2" id="KW-1185">Reference proteome</keyword>
<name>A0A0K1QB96_9BACT</name>
<sequence>MNLTVLAITADFILERATITWSEVLFGIDNRLLAPDAAVDLARARLSAQKAVSPEVVELAAMTRGEPTRDVVHKLAESEGPRDFALIRGKWLYLTLAWVFEHRHAYADPLQKVEAVYADFERPPEIESFVRHTAMAWPGLETKEANEQRLYDRWSEYLRMHRFATDLCGNEALAFVGKLRELGSDGERWETEYVDDSSGEIWVLYYPESGYHGGGFPRVRKKA</sequence>
<dbReference type="KEGG" id="llu:AKJ09_09343"/>
<accession>A0A0K1QB96</accession>
<gene>
    <name evidence="1" type="ORF">AKJ09_09343</name>
</gene>